<dbReference type="EMBL" id="KI964114">
    <property type="protein sequence ID" value="EUC41217.1"/>
    <property type="molecule type" value="Genomic_DNA"/>
</dbReference>
<feature type="compositionally biased region" description="Polar residues" evidence="1">
    <location>
        <begin position="72"/>
        <end position="85"/>
    </location>
</feature>
<feature type="region of interest" description="Disordered" evidence="1">
    <location>
        <begin position="1"/>
        <end position="167"/>
    </location>
</feature>
<proteinExistence type="predicted"/>
<dbReference type="HOGENOM" id="CLU_466169_0_0_1"/>
<name>W6YPD1_COCMI</name>
<dbReference type="GeneID" id="19118913"/>
<reference evidence="2 3" key="1">
    <citation type="journal article" date="2013" name="PLoS Genet.">
        <title>Comparative genome structure, secondary metabolite, and effector coding capacity across Cochliobolus pathogens.</title>
        <authorList>
            <person name="Condon B.J."/>
            <person name="Leng Y."/>
            <person name="Wu D."/>
            <person name="Bushley K.E."/>
            <person name="Ohm R.A."/>
            <person name="Otillar R."/>
            <person name="Martin J."/>
            <person name="Schackwitz W."/>
            <person name="Grimwood J."/>
            <person name="MohdZainudin N."/>
            <person name="Xue C."/>
            <person name="Wang R."/>
            <person name="Manning V.A."/>
            <person name="Dhillon B."/>
            <person name="Tu Z.J."/>
            <person name="Steffenson B.J."/>
            <person name="Salamov A."/>
            <person name="Sun H."/>
            <person name="Lowry S."/>
            <person name="LaButti K."/>
            <person name="Han J."/>
            <person name="Copeland A."/>
            <person name="Lindquist E."/>
            <person name="Barry K."/>
            <person name="Schmutz J."/>
            <person name="Baker S.E."/>
            <person name="Ciuffetti L.M."/>
            <person name="Grigoriev I.V."/>
            <person name="Zhong S."/>
            <person name="Turgeon B.G."/>
        </authorList>
    </citation>
    <scope>NUCLEOTIDE SEQUENCE [LARGE SCALE GENOMIC DNA]</scope>
    <source>
        <strain evidence="2 3">ATCC 44560</strain>
    </source>
</reference>
<protein>
    <submittedName>
        <fullName evidence="2">Uncharacterized protein</fullName>
    </submittedName>
</protein>
<organism evidence="2 3">
    <name type="scientific">Bipolaris oryzae ATCC 44560</name>
    <dbReference type="NCBI Taxonomy" id="930090"/>
    <lineage>
        <taxon>Eukaryota</taxon>
        <taxon>Fungi</taxon>
        <taxon>Dikarya</taxon>
        <taxon>Ascomycota</taxon>
        <taxon>Pezizomycotina</taxon>
        <taxon>Dothideomycetes</taxon>
        <taxon>Pleosporomycetidae</taxon>
        <taxon>Pleosporales</taxon>
        <taxon>Pleosporineae</taxon>
        <taxon>Pleosporaceae</taxon>
        <taxon>Bipolaris</taxon>
    </lineage>
</organism>
<evidence type="ECO:0000256" key="1">
    <source>
        <dbReference type="SAM" id="MobiDB-lite"/>
    </source>
</evidence>
<dbReference type="KEGG" id="bor:COCMIDRAFT_106724"/>
<evidence type="ECO:0000313" key="2">
    <source>
        <dbReference type="EMBL" id="EUC41217.1"/>
    </source>
</evidence>
<evidence type="ECO:0000313" key="3">
    <source>
        <dbReference type="Proteomes" id="UP000054032"/>
    </source>
</evidence>
<dbReference type="OrthoDB" id="3785701at2759"/>
<dbReference type="Proteomes" id="UP000054032">
    <property type="component" value="Unassembled WGS sequence"/>
</dbReference>
<sequence length="589" mass="64718">MSSRNNFSAYTAKANAATSKKRPLPIDTSSSAMKRPKTKGGFIWDSDDNDDNDMKDVNDHVCASPRPALLQDTLQTKPTPKSLPTKQLDKSRIRALLGKNKELDQNKLQALPPSPAQQPLQQSVSTAAHSALPVPTKSPQENPLPKGQNEKAKVAQKPGKTLPVLREMGALRQFNAVKPRSRADILETTEEKPSFIEGVRPITHHRQLNSDSKPEKQGLGNFSALQKPTRLPKSVSSSSKQILPKVKASGILCGTGDINNASSKKQDMFLASTRMNTKAGKESPDCTPVTSPVFKTCSAVDADKASPPVVRVGTPDAQASSSSSSRILDLSQCPGISADAIPYFEYSISQKQWYSEQDEKEALVSEITVRPFTSMLDANAQAERYFQSKQQHPGYMTIEQSSKRDEHGCMILTGIIAPFEYPAKKQYTQIYVKRDYVSELANQTHHSVKDTFFISDTVYVLRLFKLLDSDDSDANSDAESDSRKGKVSEPVRVYRPHGRPEVYTTLQAANHAARSLQIELGHEKNPTNAMTKKYQEQDLKKLNAKALALAAAGEDEDGCWHSKFNARGLGGDKLELVVEKAGICGPRNI</sequence>
<keyword evidence="3" id="KW-1185">Reference proteome</keyword>
<dbReference type="eggNOG" id="ENOG502RH27">
    <property type="taxonomic scope" value="Eukaryota"/>
</dbReference>
<accession>W6YPD1</accession>
<dbReference type="RefSeq" id="XP_007692275.1">
    <property type="nucleotide sequence ID" value="XM_007694085.1"/>
</dbReference>
<gene>
    <name evidence="2" type="ORF">COCMIDRAFT_106724</name>
</gene>
<feature type="region of interest" description="Disordered" evidence="1">
    <location>
        <begin position="207"/>
        <end position="238"/>
    </location>
</feature>
<dbReference type="AlphaFoldDB" id="W6YPD1"/>